<evidence type="ECO:0000313" key="3">
    <source>
        <dbReference type="Proteomes" id="UP001151760"/>
    </source>
</evidence>
<dbReference type="PANTHER" id="PTHR31973:SF190">
    <property type="entry name" value="MULE TRANSPOSASE DOMAIN-CONTAINING PROTEIN"/>
    <property type="match status" value="1"/>
</dbReference>
<evidence type="ECO:0000313" key="2">
    <source>
        <dbReference type="EMBL" id="GJT17944.1"/>
    </source>
</evidence>
<keyword evidence="3" id="KW-1185">Reference proteome</keyword>
<dbReference type="EMBL" id="BQNB010013600">
    <property type="protein sequence ID" value="GJT17944.1"/>
    <property type="molecule type" value="Genomic_DNA"/>
</dbReference>
<protein>
    <submittedName>
        <fullName evidence="2">Uncharacterized protein</fullName>
    </submittedName>
</protein>
<organism evidence="2 3">
    <name type="scientific">Tanacetum coccineum</name>
    <dbReference type="NCBI Taxonomy" id="301880"/>
    <lineage>
        <taxon>Eukaryota</taxon>
        <taxon>Viridiplantae</taxon>
        <taxon>Streptophyta</taxon>
        <taxon>Embryophyta</taxon>
        <taxon>Tracheophyta</taxon>
        <taxon>Spermatophyta</taxon>
        <taxon>Magnoliopsida</taxon>
        <taxon>eudicotyledons</taxon>
        <taxon>Gunneridae</taxon>
        <taxon>Pentapetalae</taxon>
        <taxon>asterids</taxon>
        <taxon>campanulids</taxon>
        <taxon>Asterales</taxon>
        <taxon>Asteraceae</taxon>
        <taxon>Asteroideae</taxon>
        <taxon>Anthemideae</taxon>
        <taxon>Anthemidinae</taxon>
        <taxon>Tanacetum</taxon>
    </lineage>
</organism>
<dbReference type="PANTHER" id="PTHR31973">
    <property type="entry name" value="POLYPROTEIN, PUTATIVE-RELATED"/>
    <property type="match status" value="1"/>
</dbReference>
<feature type="compositionally biased region" description="Polar residues" evidence="1">
    <location>
        <begin position="178"/>
        <end position="194"/>
    </location>
</feature>
<sequence length="322" mass="35100">MKMMMVNSSEYSGDSEDSDDSDFDIGDEDIIGDVNGFKAGKRDLLGLDGCFLSGPYPGQILTVVGVDPDNRIYPLAICIGRVRQRSHGYGSWTVLEMTWSCSETPTSPSYQIGKRGQAKVRAGGTVTCLKCGQQGQTKDPARGQRHQGSTSPPQASQASSQASQGSIHLQSQDHKLRPSSSQSIKNFTRFTKSTGNKKRRMVQYAQGAVSASSDHVNAGAIENGNEGSSKPPSGSKEIYRPRSVPKSILEWYGYDSVADYHADADYVPKKKVKSPGPIAVLGLPNKVTWMDIELKKWELGVLYPQERQREGLGVVSVMVPMY</sequence>
<evidence type="ECO:0000256" key="1">
    <source>
        <dbReference type="SAM" id="MobiDB-lite"/>
    </source>
</evidence>
<feature type="compositionally biased region" description="Low complexity" evidence="1">
    <location>
        <begin position="147"/>
        <end position="166"/>
    </location>
</feature>
<accession>A0ABQ5BUL1</accession>
<feature type="region of interest" description="Disordered" evidence="1">
    <location>
        <begin position="1"/>
        <end position="20"/>
    </location>
</feature>
<feature type="region of interest" description="Disordered" evidence="1">
    <location>
        <begin position="131"/>
        <end position="199"/>
    </location>
</feature>
<gene>
    <name evidence="2" type="ORF">Tco_0876650</name>
</gene>
<comment type="caution">
    <text evidence="2">The sequence shown here is derived from an EMBL/GenBank/DDBJ whole genome shotgun (WGS) entry which is preliminary data.</text>
</comment>
<dbReference type="Proteomes" id="UP001151760">
    <property type="component" value="Unassembled WGS sequence"/>
</dbReference>
<reference evidence="2" key="2">
    <citation type="submission" date="2022-01" db="EMBL/GenBank/DDBJ databases">
        <authorList>
            <person name="Yamashiro T."/>
            <person name="Shiraishi A."/>
            <person name="Satake H."/>
            <person name="Nakayama K."/>
        </authorList>
    </citation>
    <scope>NUCLEOTIDE SEQUENCE</scope>
</reference>
<feature type="region of interest" description="Disordered" evidence="1">
    <location>
        <begin position="218"/>
        <end position="238"/>
    </location>
</feature>
<reference evidence="2" key="1">
    <citation type="journal article" date="2022" name="Int. J. Mol. Sci.">
        <title>Draft Genome of Tanacetum Coccineum: Genomic Comparison of Closely Related Tanacetum-Family Plants.</title>
        <authorList>
            <person name="Yamashiro T."/>
            <person name="Shiraishi A."/>
            <person name="Nakayama K."/>
            <person name="Satake H."/>
        </authorList>
    </citation>
    <scope>NUCLEOTIDE SEQUENCE</scope>
</reference>
<name>A0ABQ5BUL1_9ASTR</name>
<proteinExistence type="predicted"/>